<protein>
    <submittedName>
        <fullName evidence="1">Uncharacterized protein</fullName>
    </submittedName>
</protein>
<keyword evidence="2" id="KW-1185">Reference proteome</keyword>
<organism evidence="1 2">
    <name type="scientific">Trichinella pseudospiralis</name>
    <name type="common">Parasitic roundworm</name>
    <dbReference type="NCBI Taxonomy" id="6337"/>
    <lineage>
        <taxon>Eukaryota</taxon>
        <taxon>Metazoa</taxon>
        <taxon>Ecdysozoa</taxon>
        <taxon>Nematoda</taxon>
        <taxon>Enoplea</taxon>
        <taxon>Dorylaimia</taxon>
        <taxon>Trichinellida</taxon>
        <taxon>Trichinellidae</taxon>
        <taxon>Trichinella</taxon>
    </lineage>
</organism>
<gene>
    <name evidence="1" type="ORF">T4D_12465</name>
</gene>
<sequence length="111" mass="12449">MQELIHQYVFLFGGPFSLSHRPCIGKCGRQQHSFVVKPYDNAHTVCLVCHLCERASAFSLKSGIIFKGSISQPILSYGLTAPYSTFFELNLEIQKAEIVVKIYLIGFMCGE</sequence>
<evidence type="ECO:0000313" key="1">
    <source>
        <dbReference type="EMBL" id="KRY83456.1"/>
    </source>
</evidence>
<comment type="caution">
    <text evidence="1">The sequence shown here is derived from an EMBL/GenBank/DDBJ whole genome shotgun (WGS) entry which is preliminary data.</text>
</comment>
<name>A0A0V1FBH0_TRIPS</name>
<proteinExistence type="predicted"/>
<accession>A0A0V1FBH0</accession>
<evidence type="ECO:0000313" key="2">
    <source>
        <dbReference type="Proteomes" id="UP000054995"/>
    </source>
</evidence>
<dbReference type="Proteomes" id="UP000054995">
    <property type="component" value="Unassembled WGS sequence"/>
</dbReference>
<dbReference type="EMBL" id="JYDT01000140">
    <property type="protein sequence ID" value="KRY83456.1"/>
    <property type="molecule type" value="Genomic_DNA"/>
</dbReference>
<reference evidence="1 2" key="1">
    <citation type="submission" date="2015-01" db="EMBL/GenBank/DDBJ databases">
        <title>Evolution of Trichinella species and genotypes.</title>
        <authorList>
            <person name="Korhonen P.K."/>
            <person name="Edoardo P."/>
            <person name="Giuseppe L.R."/>
            <person name="Gasser R.B."/>
        </authorList>
    </citation>
    <scope>NUCLEOTIDE SEQUENCE [LARGE SCALE GENOMIC DNA]</scope>
    <source>
        <strain evidence="1">ISS470</strain>
    </source>
</reference>
<dbReference type="AlphaFoldDB" id="A0A0V1FBH0"/>
<dbReference type="OrthoDB" id="10594364at2759"/>